<dbReference type="Gene3D" id="3.40.1190.20">
    <property type="match status" value="1"/>
</dbReference>
<name>X1EYT4_9ZZZZ</name>
<dbReference type="InterPro" id="IPR011611">
    <property type="entry name" value="PfkB_dom"/>
</dbReference>
<organism evidence="4">
    <name type="scientific">marine sediment metagenome</name>
    <dbReference type="NCBI Taxonomy" id="412755"/>
    <lineage>
        <taxon>unclassified sequences</taxon>
        <taxon>metagenomes</taxon>
        <taxon>ecological metagenomes</taxon>
    </lineage>
</organism>
<keyword evidence="1" id="KW-0808">Transferase</keyword>
<dbReference type="Pfam" id="PF00294">
    <property type="entry name" value="PfkB"/>
    <property type="match status" value="1"/>
</dbReference>
<dbReference type="SUPFAM" id="SSF53613">
    <property type="entry name" value="Ribokinase-like"/>
    <property type="match status" value="1"/>
</dbReference>
<dbReference type="GO" id="GO:0016301">
    <property type="term" value="F:kinase activity"/>
    <property type="evidence" value="ECO:0007669"/>
    <property type="project" value="UniProtKB-KW"/>
</dbReference>
<protein>
    <recommendedName>
        <fullName evidence="3">Carbohydrate kinase PfkB domain-containing protein</fullName>
    </recommendedName>
</protein>
<dbReference type="EMBL" id="BARU01013586">
    <property type="protein sequence ID" value="GAH38536.1"/>
    <property type="molecule type" value="Genomic_DNA"/>
</dbReference>
<accession>X1EYT4</accession>
<gene>
    <name evidence="4" type="ORF">S03H2_24448</name>
</gene>
<reference evidence="4" key="1">
    <citation type="journal article" date="2014" name="Front. Microbiol.">
        <title>High frequency of phylogenetically diverse reductive dehalogenase-homologous genes in deep subseafloor sedimentary metagenomes.</title>
        <authorList>
            <person name="Kawai M."/>
            <person name="Futagami T."/>
            <person name="Toyoda A."/>
            <person name="Takaki Y."/>
            <person name="Nishi S."/>
            <person name="Hori S."/>
            <person name="Arai W."/>
            <person name="Tsubouchi T."/>
            <person name="Morono Y."/>
            <person name="Uchiyama I."/>
            <person name="Ito T."/>
            <person name="Fujiyama A."/>
            <person name="Inagaki F."/>
            <person name="Takami H."/>
        </authorList>
    </citation>
    <scope>NUCLEOTIDE SEQUENCE</scope>
    <source>
        <strain evidence="4">Expedition CK06-06</strain>
    </source>
</reference>
<feature type="non-terminal residue" evidence="4">
    <location>
        <position position="1"/>
    </location>
</feature>
<dbReference type="PROSITE" id="PS00584">
    <property type="entry name" value="PFKB_KINASES_2"/>
    <property type="match status" value="1"/>
</dbReference>
<evidence type="ECO:0000256" key="1">
    <source>
        <dbReference type="ARBA" id="ARBA00022679"/>
    </source>
</evidence>
<feature type="domain" description="Carbohydrate kinase PfkB" evidence="3">
    <location>
        <begin position="4"/>
        <end position="101"/>
    </location>
</feature>
<sequence>KTIVENANTLLELGIKVLIVTLGERGAFLLTDQESELIPSANVSQVIDTTGAGDAFSAGFIYGFVKNLSYAFEDLKQNVKIGNFVAGKCIQELGARNGIPTSDEVKQIN</sequence>
<dbReference type="PANTHER" id="PTHR10584:SF166">
    <property type="entry name" value="RIBOKINASE"/>
    <property type="match status" value="1"/>
</dbReference>
<comment type="caution">
    <text evidence="4">The sequence shown here is derived from an EMBL/GenBank/DDBJ whole genome shotgun (WGS) entry which is preliminary data.</text>
</comment>
<dbReference type="AlphaFoldDB" id="X1EYT4"/>
<dbReference type="PANTHER" id="PTHR10584">
    <property type="entry name" value="SUGAR KINASE"/>
    <property type="match status" value="1"/>
</dbReference>
<evidence type="ECO:0000259" key="3">
    <source>
        <dbReference type="Pfam" id="PF00294"/>
    </source>
</evidence>
<keyword evidence="2" id="KW-0418">Kinase</keyword>
<evidence type="ECO:0000313" key="4">
    <source>
        <dbReference type="EMBL" id="GAH38536.1"/>
    </source>
</evidence>
<proteinExistence type="predicted"/>
<dbReference type="InterPro" id="IPR029056">
    <property type="entry name" value="Ribokinase-like"/>
</dbReference>
<evidence type="ECO:0000256" key="2">
    <source>
        <dbReference type="ARBA" id="ARBA00022777"/>
    </source>
</evidence>
<dbReference type="InterPro" id="IPR002173">
    <property type="entry name" value="Carboh/pur_kinase_PfkB_CS"/>
</dbReference>